<keyword evidence="8" id="KW-0902">Two-component regulatory system</keyword>
<keyword evidence="6" id="KW-0418">Kinase</keyword>
<dbReference type="SMART" id="SM00388">
    <property type="entry name" value="HisKA"/>
    <property type="match status" value="1"/>
</dbReference>
<dbReference type="InterPro" id="IPR036097">
    <property type="entry name" value="HisK_dim/P_sf"/>
</dbReference>
<feature type="domain" description="PAC" evidence="10">
    <location>
        <begin position="94"/>
        <end position="146"/>
    </location>
</feature>
<keyword evidence="3" id="KW-0597">Phosphoprotein</keyword>
<evidence type="ECO:0000256" key="5">
    <source>
        <dbReference type="ARBA" id="ARBA00022741"/>
    </source>
</evidence>
<evidence type="ECO:0000256" key="2">
    <source>
        <dbReference type="ARBA" id="ARBA00012438"/>
    </source>
</evidence>
<dbReference type="PROSITE" id="PS50109">
    <property type="entry name" value="HIS_KIN"/>
    <property type="match status" value="1"/>
</dbReference>
<gene>
    <name evidence="11" type="ORF">EV210_105255</name>
</gene>
<keyword evidence="5" id="KW-0547">Nucleotide-binding</keyword>
<dbReference type="SUPFAM" id="SSF47384">
    <property type="entry name" value="Homodimeric domain of signal transducing histidine kinase"/>
    <property type="match status" value="1"/>
</dbReference>
<dbReference type="SMART" id="SM00387">
    <property type="entry name" value="HATPase_c"/>
    <property type="match status" value="1"/>
</dbReference>
<dbReference type="GO" id="GO:0005524">
    <property type="term" value="F:ATP binding"/>
    <property type="evidence" value="ECO:0007669"/>
    <property type="project" value="UniProtKB-KW"/>
</dbReference>
<protein>
    <recommendedName>
        <fullName evidence="2">histidine kinase</fullName>
        <ecNumber evidence="2">2.7.13.3</ecNumber>
    </recommendedName>
</protein>
<dbReference type="PANTHER" id="PTHR43065">
    <property type="entry name" value="SENSOR HISTIDINE KINASE"/>
    <property type="match status" value="1"/>
</dbReference>
<dbReference type="Pfam" id="PF08448">
    <property type="entry name" value="PAS_4"/>
    <property type="match status" value="1"/>
</dbReference>
<comment type="catalytic activity">
    <reaction evidence="1">
        <text>ATP + protein L-histidine = ADP + protein N-phospho-L-histidine.</text>
        <dbReference type="EC" id="2.7.13.3"/>
    </reaction>
</comment>
<dbReference type="InterPro" id="IPR035965">
    <property type="entry name" value="PAS-like_dom_sf"/>
</dbReference>
<evidence type="ECO:0000256" key="1">
    <source>
        <dbReference type="ARBA" id="ARBA00000085"/>
    </source>
</evidence>
<dbReference type="EC" id="2.7.13.3" evidence="2"/>
<keyword evidence="7" id="KW-0067">ATP-binding</keyword>
<dbReference type="InterPro" id="IPR004358">
    <property type="entry name" value="Sig_transdc_His_kin-like_C"/>
</dbReference>
<dbReference type="InterPro" id="IPR005467">
    <property type="entry name" value="His_kinase_dom"/>
</dbReference>
<evidence type="ECO:0000259" key="9">
    <source>
        <dbReference type="PROSITE" id="PS50109"/>
    </source>
</evidence>
<dbReference type="GO" id="GO:0000155">
    <property type="term" value="F:phosphorelay sensor kinase activity"/>
    <property type="evidence" value="ECO:0007669"/>
    <property type="project" value="InterPro"/>
</dbReference>
<sequence length="368" mass="41431">MARELKMTANRRLQDDLAASEARYRAIVEDQTEFICRYTPDLTVTFANRAYCRFLHKKHYEVYGQTLDRLGVPELDVQNIRALIASLTSAAPTCISEYGITDGAGEVRWVQWTYRGFFNNQGRLVEVQSVGRDITRQKQLEKDLAHYEQLNLIGQMAAGISHEIRNPMTTVRGFLQLLSKKEECQPFKGYLDLMIEELDRANSILSEFLALARNKKMDKKPHNLNAIIEVIYPLLRADALMAEKSIQLDLKPVPELILDESEMRQLILNLVRNGLEAMQPGGEMCIRTFADTEAVTLAVEDEGSGIVPAILNRLGTPFLTTKDNGTGLGLAICYSIAARHNAVIQVTTDDSGTTFFIRFSRVNQSPQT</sequence>
<dbReference type="InterPro" id="IPR001610">
    <property type="entry name" value="PAC"/>
</dbReference>
<evidence type="ECO:0000259" key="10">
    <source>
        <dbReference type="PROSITE" id="PS50113"/>
    </source>
</evidence>
<dbReference type="RefSeq" id="WP_132078967.1">
    <property type="nucleotide sequence ID" value="NZ_SLUI01000005.1"/>
</dbReference>
<dbReference type="InterPro" id="IPR036890">
    <property type="entry name" value="HATPase_C_sf"/>
</dbReference>
<dbReference type="EMBL" id="SLUI01000005">
    <property type="protein sequence ID" value="TCL37816.1"/>
    <property type="molecule type" value="Genomic_DNA"/>
</dbReference>
<dbReference type="Gene3D" id="3.30.450.20">
    <property type="entry name" value="PAS domain"/>
    <property type="match status" value="1"/>
</dbReference>
<evidence type="ECO:0000256" key="7">
    <source>
        <dbReference type="ARBA" id="ARBA00022840"/>
    </source>
</evidence>
<dbReference type="InterPro" id="IPR013656">
    <property type="entry name" value="PAS_4"/>
</dbReference>
<dbReference type="SUPFAM" id="SSF55874">
    <property type="entry name" value="ATPase domain of HSP90 chaperone/DNA topoisomerase II/histidine kinase"/>
    <property type="match status" value="1"/>
</dbReference>
<evidence type="ECO:0000256" key="6">
    <source>
        <dbReference type="ARBA" id="ARBA00022777"/>
    </source>
</evidence>
<dbReference type="InterPro" id="IPR003594">
    <property type="entry name" value="HATPase_dom"/>
</dbReference>
<evidence type="ECO:0000256" key="8">
    <source>
        <dbReference type="ARBA" id="ARBA00023012"/>
    </source>
</evidence>
<dbReference type="OrthoDB" id="505470at2"/>
<evidence type="ECO:0000256" key="4">
    <source>
        <dbReference type="ARBA" id="ARBA00022679"/>
    </source>
</evidence>
<evidence type="ECO:0000313" key="12">
    <source>
        <dbReference type="Proteomes" id="UP000295063"/>
    </source>
</evidence>
<dbReference type="CDD" id="cd00082">
    <property type="entry name" value="HisKA"/>
    <property type="match status" value="1"/>
</dbReference>
<evidence type="ECO:0000256" key="3">
    <source>
        <dbReference type="ARBA" id="ARBA00022553"/>
    </source>
</evidence>
<dbReference type="PRINTS" id="PR00344">
    <property type="entry name" value="BCTRLSENSOR"/>
</dbReference>
<evidence type="ECO:0000313" key="11">
    <source>
        <dbReference type="EMBL" id="TCL37816.1"/>
    </source>
</evidence>
<dbReference type="PANTHER" id="PTHR43065:SF46">
    <property type="entry name" value="C4-DICARBOXYLATE TRANSPORT SENSOR PROTEIN DCTB"/>
    <property type="match status" value="1"/>
</dbReference>
<dbReference type="Gene3D" id="1.10.287.130">
    <property type="match status" value="1"/>
</dbReference>
<dbReference type="InterPro" id="IPR000700">
    <property type="entry name" value="PAS-assoc_C"/>
</dbReference>
<dbReference type="Pfam" id="PF02518">
    <property type="entry name" value="HATPase_c"/>
    <property type="match status" value="1"/>
</dbReference>
<dbReference type="CDD" id="cd00130">
    <property type="entry name" value="PAS"/>
    <property type="match status" value="1"/>
</dbReference>
<dbReference type="PROSITE" id="PS50113">
    <property type="entry name" value="PAC"/>
    <property type="match status" value="1"/>
</dbReference>
<reference evidence="11 12" key="1">
    <citation type="submission" date="2019-03" db="EMBL/GenBank/DDBJ databases">
        <title>Genomic Encyclopedia of Type Strains, Phase IV (KMG-IV): sequencing the most valuable type-strain genomes for metagenomic binning, comparative biology and taxonomic classification.</title>
        <authorList>
            <person name="Goeker M."/>
        </authorList>
    </citation>
    <scope>NUCLEOTIDE SEQUENCE [LARGE SCALE GENOMIC DNA]</scope>
    <source>
        <strain evidence="11 12">DSM 15969</strain>
    </source>
</reference>
<name>A0A4R1Q0Z0_9FIRM</name>
<dbReference type="NCBIfam" id="TIGR00229">
    <property type="entry name" value="sensory_box"/>
    <property type="match status" value="1"/>
</dbReference>
<dbReference type="InterPro" id="IPR000014">
    <property type="entry name" value="PAS"/>
</dbReference>
<keyword evidence="4" id="KW-0808">Transferase</keyword>
<dbReference type="SMART" id="SM00086">
    <property type="entry name" value="PAC"/>
    <property type="match status" value="1"/>
</dbReference>
<keyword evidence="12" id="KW-1185">Reference proteome</keyword>
<dbReference type="SUPFAM" id="SSF55785">
    <property type="entry name" value="PYP-like sensor domain (PAS domain)"/>
    <property type="match status" value="1"/>
</dbReference>
<dbReference type="Pfam" id="PF00512">
    <property type="entry name" value="HisKA"/>
    <property type="match status" value="1"/>
</dbReference>
<accession>A0A4R1Q0Z0</accession>
<dbReference type="InterPro" id="IPR003661">
    <property type="entry name" value="HisK_dim/P_dom"/>
</dbReference>
<dbReference type="AlphaFoldDB" id="A0A4R1Q0Z0"/>
<feature type="domain" description="Histidine kinase" evidence="9">
    <location>
        <begin position="159"/>
        <end position="363"/>
    </location>
</feature>
<dbReference type="Proteomes" id="UP000295063">
    <property type="component" value="Unassembled WGS sequence"/>
</dbReference>
<organism evidence="11 12">
    <name type="scientific">Anaerospora hongkongensis</name>
    <dbReference type="NCBI Taxonomy" id="244830"/>
    <lineage>
        <taxon>Bacteria</taxon>
        <taxon>Bacillati</taxon>
        <taxon>Bacillota</taxon>
        <taxon>Negativicutes</taxon>
        <taxon>Selenomonadales</taxon>
        <taxon>Sporomusaceae</taxon>
        <taxon>Anaerospora</taxon>
    </lineage>
</organism>
<proteinExistence type="predicted"/>
<comment type="caution">
    <text evidence="11">The sequence shown here is derived from an EMBL/GenBank/DDBJ whole genome shotgun (WGS) entry which is preliminary data.</text>
</comment>
<dbReference type="SMART" id="SM00091">
    <property type="entry name" value="PAS"/>
    <property type="match status" value="1"/>
</dbReference>
<dbReference type="Gene3D" id="3.30.565.10">
    <property type="entry name" value="Histidine kinase-like ATPase, C-terminal domain"/>
    <property type="match status" value="1"/>
</dbReference>